<evidence type="ECO:0000259" key="8">
    <source>
        <dbReference type="Pfam" id="PF14322"/>
    </source>
</evidence>
<dbReference type="PROSITE" id="PS51257">
    <property type="entry name" value="PROKAR_LIPOPROTEIN"/>
    <property type="match status" value="1"/>
</dbReference>
<gene>
    <name evidence="9" type="ORF">SAMN04487907_1011203</name>
</gene>
<dbReference type="RefSeq" id="WP_217643046.1">
    <property type="nucleotide sequence ID" value="NZ_FOKV01000001.1"/>
</dbReference>
<sequence>MKNLRIQYKTMTKALVAVSALLAMSCSDDYLDVAPEGQATTGSGYFQGENVDQAIVASYAHLQDYSQHSFSYSGIFSIASDDADKGSAPGDTGTDKDKLDNFTHEATDVSVAGLWGANYRGVATANTGIDIVNEPANNLSESTIAEYQAEFKFFRAYHYFTLVRVFGGVPIITEETDPNDQEALLVRDSREDVYSFIVEDLTEASENLPETAAQVGRVTQGTAKSLLAKVQMYQGNWQEVLELTNEVIASGQYALHPNYEELWRIQNENTVESIFEVQGSASENLGIDNMAVHHGVRGQWGWGFDVPSQSLVDAYEAADDQIRMDATIIFRGEEMYDNYLYEDDPNLTAVVSEDAPNPYYSEKMYFGPENASALDKNLIILRYAEVLLMNAEANNELGNSAAALESLNMVRSRVELPAINTTSQSELRDIIWTERRLEFGMEFDRYFDVIRQGRGQEVFGPLGFQANKNEVFPIPQDQISLSGGLLEQNPGY</sequence>
<comment type="subcellular location">
    <subcellularLocation>
        <location evidence="1">Cell outer membrane</location>
    </subcellularLocation>
</comment>
<reference evidence="10" key="1">
    <citation type="submission" date="2016-10" db="EMBL/GenBank/DDBJ databases">
        <authorList>
            <person name="Varghese N."/>
            <person name="Submissions S."/>
        </authorList>
    </citation>
    <scope>NUCLEOTIDE SEQUENCE [LARGE SCALE GENOMIC DNA]</scope>
    <source>
        <strain evidence="10">DSM 24499</strain>
    </source>
</reference>
<evidence type="ECO:0000256" key="2">
    <source>
        <dbReference type="ARBA" id="ARBA00006275"/>
    </source>
</evidence>
<feature type="domain" description="SusD-like N-terminal" evidence="8">
    <location>
        <begin position="29"/>
        <end position="230"/>
    </location>
</feature>
<dbReference type="InterPro" id="IPR033985">
    <property type="entry name" value="SusD-like_N"/>
</dbReference>
<dbReference type="CDD" id="cd08977">
    <property type="entry name" value="SusD"/>
    <property type="match status" value="1"/>
</dbReference>
<keyword evidence="5" id="KW-0998">Cell outer membrane</keyword>
<dbReference type="SUPFAM" id="SSF48452">
    <property type="entry name" value="TPR-like"/>
    <property type="match status" value="1"/>
</dbReference>
<evidence type="ECO:0000313" key="9">
    <source>
        <dbReference type="EMBL" id="SFB92527.1"/>
    </source>
</evidence>
<dbReference type="EMBL" id="FOKV01000001">
    <property type="protein sequence ID" value="SFB92527.1"/>
    <property type="molecule type" value="Genomic_DNA"/>
</dbReference>
<evidence type="ECO:0000256" key="6">
    <source>
        <dbReference type="SAM" id="SignalP"/>
    </source>
</evidence>
<keyword evidence="3 6" id="KW-0732">Signal</keyword>
<keyword evidence="4" id="KW-0472">Membrane</keyword>
<dbReference type="GO" id="GO:0009279">
    <property type="term" value="C:cell outer membrane"/>
    <property type="evidence" value="ECO:0007669"/>
    <property type="project" value="UniProtKB-SubCell"/>
</dbReference>
<dbReference type="AlphaFoldDB" id="A0A1I1EZU3"/>
<feature type="chain" id="PRO_5011498151" evidence="6">
    <location>
        <begin position="26"/>
        <end position="492"/>
    </location>
</feature>
<protein>
    <submittedName>
        <fullName evidence="9">Starch-binding associating with outer membrane</fullName>
    </submittedName>
</protein>
<feature type="signal peptide" evidence="6">
    <location>
        <begin position="1"/>
        <end position="25"/>
    </location>
</feature>
<accession>A0A1I1EZU3</accession>
<comment type="similarity">
    <text evidence="2">Belongs to the SusD family.</text>
</comment>
<evidence type="ECO:0000256" key="1">
    <source>
        <dbReference type="ARBA" id="ARBA00004442"/>
    </source>
</evidence>
<dbReference type="InterPro" id="IPR012944">
    <property type="entry name" value="SusD_RagB_dom"/>
</dbReference>
<evidence type="ECO:0000259" key="7">
    <source>
        <dbReference type="Pfam" id="PF07980"/>
    </source>
</evidence>
<dbReference type="InterPro" id="IPR011990">
    <property type="entry name" value="TPR-like_helical_dom_sf"/>
</dbReference>
<keyword evidence="10" id="KW-1185">Reference proteome</keyword>
<evidence type="ECO:0000256" key="4">
    <source>
        <dbReference type="ARBA" id="ARBA00023136"/>
    </source>
</evidence>
<evidence type="ECO:0000256" key="5">
    <source>
        <dbReference type="ARBA" id="ARBA00023237"/>
    </source>
</evidence>
<feature type="domain" description="RagB/SusD" evidence="7">
    <location>
        <begin position="272"/>
        <end position="459"/>
    </location>
</feature>
<dbReference type="Proteomes" id="UP000199438">
    <property type="component" value="Unassembled WGS sequence"/>
</dbReference>
<evidence type="ECO:0000256" key="3">
    <source>
        <dbReference type="ARBA" id="ARBA00022729"/>
    </source>
</evidence>
<dbReference type="Pfam" id="PF14322">
    <property type="entry name" value="SusD-like_3"/>
    <property type="match status" value="1"/>
</dbReference>
<dbReference type="STRING" id="1334022.SAMN04487907_1011203"/>
<dbReference type="Gene3D" id="1.25.40.390">
    <property type="match status" value="1"/>
</dbReference>
<name>A0A1I1EZU3_9FLAO</name>
<evidence type="ECO:0000313" key="10">
    <source>
        <dbReference type="Proteomes" id="UP000199438"/>
    </source>
</evidence>
<proteinExistence type="inferred from homology"/>
<dbReference type="Pfam" id="PF07980">
    <property type="entry name" value="SusD_RagB"/>
    <property type="match status" value="1"/>
</dbReference>
<organism evidence="9 10">
    <name type="scientific">Zunongwangia mangrovi</name>
    <dbReference type="NCBI Taxonomy" id="1334022"/>
    <lineage>
        <taxon>Bacteria</taxon>
        <taxon>Pseudomonadati</taxon>
        <taxon>Bacteroidota</taxon>
        <taxon>Flavobacteriia</taxon>
        <taxon>Flavobacteriales</taxon>
        <taxon>Flavobacteriaceae</taxon>
        <taxon>Zunongwangia</taxon>
    </lineage>
</organism>